<dbReference type="Gene3D" id="1.20.1280.50">
    <property type="match status" value="1"/>
</dbReference>
<accession>A0AAV6XLY6</accession>
<feature type="domain" description="F-box" evidence="1">
    <location>
        <begin position="14"/>
        <end position="54"/>
    </location>
</feature>
<dbReference type="SMART" id="SM00256">
    <property type="entry name" value="FBOX"/>
    <property type="match status" value="1"/>
</dbReference>
<dbReference type="PANTHER" id="PTHR31672">
    <property type="entry name" value="BNACNNG10540D PROTEIN"/>
    <property type="match status" value="1"/>
</dbReference>
<dbReference type="Pfam" id="PF00646">
    <property type="entry name" value="F-box"/>
    <property type="match status" value="1"/>
</dbReference>
<keyword evidence="3" id="KW-1185">Reference proteome</keyword>
<dbReference type="InterPro" id="IPR050796">
    <property type="entry name" value="SCF_F-box_component"/>
</dbReference>
<reference evidence="2" key="1">
    <citation type="submission" date="2019-10" db="EMBL/GenBank/DDBJ databases">
        <authorList>
            <person name="Zhang R."/>
            <person name="Pan Y."/>
            <person name="Wang J."/>
            <person name="Ma R."/>
            <person name="Yu S."/>
        </authorList>
    </citation>
    <scope>NUCLEOTIDE SEQUENCE</scope>
    <source>
        <strain evidence="2">LA-IB0</strain>
        <tissue evidence="2">Leaf</tissue>
    </source>
</reference>
<proteinExistence type="predicted"/>
<name>A0AAV6XLY6_9LAMI</name>
<evidence type="ECO:0000259" key="1">
    <source>
        <dbReference type="SMART" id="SM00256"/>
    </source>
</evidence>
<organism evidence="2 3">
    <name type="scientific">Buddleja alternifolia</name>
    <dbReference type="NCBI Taxonomy" id="168488"/>
    <lineage>
        <taxon>Eukaryota</taxon>
        <taxon>Viridiplantae</taxon>
        <taxon>Streptophyta</taxon>
        <taxon>Embryophyta</taxon>
        <taxon>Tracheophyta</taxon>
        <taxon>Spermatophyta</taxon>
        <taxon>Magnoliopsida</taxon>
        <taxon>eudicotyledons</taxon>
        <taxon>Gunneridae</taxon>
        <taxon>Pentapetalae</taxon>
        <taxon>asterids</taxon>
        <taxon>lamiids</taxon>
        <taxon>Lamiales</taxon>
        <taxon>Scrophulariaceae</taxon>
        <taxon>Buddlejeae</taxon>
        <taxon>Buddleja</taxon>
    </lineage>
</organism>
<sequence length="386" mass="44967">MSLFSLSGTGRVNYNDDVWTEILLCLPAKSLTRFKLVCKSWLSLISFHQFCYGVHWKNAIHWENYPSTHLYFDIDKHIIGKLPYAKVPWPEDKSVAVLELQEDYSEWVLKYHDRIGRIPGASCLLGFITGDSEEEASTLVFHVPGKIRAYRFHDNSFNELVDLTNEPFYKEDAVQFEPRDTYRATRRKSGGFFRGRWQCCQIEVYESKTSIWKLCGEPFFAPRNVRFDQGIYWNDAIHWTGIFFDFHNNFVGEHPEIVLLGPNLTNLFDGNYIESNGYLHCVAHSPEEKSISVFELQRDYSEWSLKFHINVDHVSVPLSVLSIIRRDSEEDSTLVAHQPGKIMVYKFQDSSFNELIDFSKEAFYQEGRIQFGSHCTFQFTKTLAPP</sequence>
<dbReference type="InterPro" id="IPR001810">
    <property type="entry name" value="F-box_dom"/>
</dbReference>
<protein>
    <recommendedName>
        <fullName evidence="1">F-box domain-containing protein</fullName>
    </recommendedName>
</protein>
<gene>
    <name evidence="2" type="ORF">BUALT_Bualt06G0141200</name>
</gene>
<dbReference type="InterPro" id="IPR036047">
    <property type="entry name" value="F-box-like_dom_sf"/>
</dbReference>
<dbReference type="CDD" id="cd22157">
    <property type="entry name" value="F-box_AtFBW1-like"/>
    <property type="match status" value="1"/>
</dbReference>
<evidence type="ECO:0000313" key="3">
    <source>
        <dbReference type="Proteomes" id="UP000826271"/>
    </source>
</evidence>
<dbReference type="SUPFAM" id="SSF81383">
    <property type="entry name" value="F-box domain"/>
    <property type="match status" value="1"/>
</dbReference>
<dbReference type="EMBL" id="WHWC01000006">
    <property type="protein sequence ID" value="KAG8381627.1"/>
    <property type="molecule type" value="Genomic_DNA"/>
</dbReference>
<dbReference type="AlphaFoldDB" id="A0AAV6XLY6"/>
<comment type="caution">
    <text evidence="2">The sequence shown here is derived from an EMBL/GenBank/DDBJ whole genome shotgun (WGS) entry which is preliminary data.</text>
</comment>
<dbReference type="PANTHER" id="PTHR31672:SF9">
    <property type="entry name" value="F-BOX DOMAIN-CONTAINING PROTEIN"/>
    <property type="match status" value="1"/>
</dbReference>
<evidence type="ECO:0000313" key="2">
    <source>
        <dbReference type="EMBL" id="KAG8381627.1"/>
    </source>
</evidence>
<dbReference type="Proteomes" id="UP000826271">
    <property type="component" value="Unassembled WGS sequence"/>
</dbReference>